<dbReference type="EMBL" id="JARKIE010000548">
    <property type="protein sequence ID" value="KAJ7629299.1"/>
    <property type="molecule type" value="Genomic_DNA"/>
</dbReference>
<dbReference type="AlphaFoldDB" id="A0AAD7FNB4"/>
<evidence type="ECO:0000313" key="2">
    <source>
        <dbReference type="EMBL" id="KAJ7629299.1"/>
    </source>
</evidence>
<name>A0AAD7FNB4_MYCRO</name>
<evidence type="ECO:0000313" key="3">
    <source>
        <dbReference type="Proteomes" id="UP001221757"/>
    </source>
</evidence>
<gene>
    <name evidence="2" type="ORF">B0H17DRAFT_1109950</name>
</gene>
<comment type="caution">
    <text evidence="2">The sequence shown here is derived from an EMBL/GenBank/DDBJ whole genome shotgun (WGS) entry which is preliminary data.</text>
</comment>
<accession>A0AAD7FNB4</accession>
<proteinExistence type="predicted"/>
<feature type="region of interest" description="Disordered" evidence="1">
    <location>
        <begin position="1"/>
        <end position="34"/>
    </location>
</feature>
<reference evidence="2" key="1">
    <citation type="submission" date="2023-03" db="EMBL/GenBank/DDBJ databases">
        <title>Massive genome expansion in bonnet fungi (Mycena s.s.) driven by repeated elements and novel gene families across ecological guilds.</title>
        <authorList>
            <consortium name="Lawrence Berkeley National Laboratory"/>
            <person name="Harder C.B."/>
            <person name="Miyauchi S."/>
            <person name="Viragh M."/>
            <person name="Kuo A."/>
            <person name="Thoen E."/>
            <person name="Andreopoulos B."/>
            <person name="Lu D."/>
            <person name="Skrede I."/>
            <person name="Drula E."/>
            <person name="Henrissat B."/>
            <person name="Morin E."/>
            <person name="Kohler A."/>
            <person name="Barry K."/>
            <person name="LaButti K."/>
            <person name="Morin E."/>
            <person name="Salamov A."/>
            <person name="Lipzen A."/>
            <person name="Mereny Z."/>
            <person name="Hegedus B."/>
            <person name="Baldrian P."/>
            <person name="Stursova M."/>
            <person name="Weitz H."/>
            <person name="Taylor A."/>
            <person name="Grigoriev I.V."/>
            <person name="Nagy L.G."/>
            <person name="Martin F."/>
            <person name="Kauserud H."/>
        </authorList>
    </citation>
    <scope>NUCLEOTIDE SEQUENCE</scope>
    <source>
        <strain evidence="2">CBHHK067</strain>
    </source>
</reference>
<dbReference type="Proteomes" id="UP001221757">
    <property type="component" value="Unassembled WGS sequence"/>
</dbReference>
<evidence type="ECO:0000256" key="1">
    <source>
        <dbReference type="SAM" id="MobiDB-lite"/>
    </source>
</evidence>
<protein>
    <submittedName>
        <fullName evidence="2">Uncharacterized protein</fullName>
    </submittedName>
</protein>
<organism evidence="2 3">
    <name type="scientific">Mycena rosella</name>
    <name type="common">Pink bonnet</name>
    <name type="synonym">Agaricus rosellus</name>
    <dbReference type="NCBI Taxonomy" id="1033263"/>
    <lineage>
        <taxon>Eukaryota</taxon>
        <taxon>Fungi</taxon>
        <taxon>Dikarya</taxon>
        <taxon>Basidiomycota</taxon>
        <taxon>Agaricomycotina</taxon>
        <taxon>Agaricomycetes</taxon>
        <taxon>Agaricomycetidae</taxon>
        <taxon>Agaricales</taxon>
        <taxon>Marasmiineae</taxon>
        <taxon>Mycenaceae</taxon>
        <taxon>Mycena</taxon>
    </lineage>
</organism>
<keyword evidence="3" id="KW-1185">Reference proteome</keyword>
<sequence>MRSRNIRARVEQERSTGVGLSTASPPDLRGENDWQHSIGDRLHGLNRRCGGGAERRNGREWRGPGRARRVLCASTDKARDDGPPSKVNMDVLELGLLVVICDSDSRILEAGPELKFGNRRRVEAAGSTTSPEHGARAGRMACLALGPVVRAESGAIGGGYHRHENYKAAARIFRMGLGDTPAAETHCLDILVRLRDSIEDRRGYGSKLEQKVEDSKHGRLVLFAGVFVTSRVLPWEGVAQSGTEEGSGGRAFPNDGMMVTTGRHAGLFLPTSSSPRSTAA</sequence>